<dbReference type="PIRSF" id="PIRSF000097">
    <property type="entry name" value="AKR"/>
    <property type="match status" value="1"/>
</dbReference>
<name>A0A232EVE6_9HYME</name>
<evidence type="ECO:0000256" key="1">
    <source>
        <dbReference type="ARBA" id="ARBA00023002"/>
    </source>
</evidence>
<dbReference type="FunFam" id="3.20.20.100:FF:000002">
    <property type="entry name" value="2,5-diketo-D-gluconic acid reductase A"/>
    <property type="match status" value="1"/>
</dbReference>
<dbReference type="PANTHER" id="PTHR43827">
    <property type="entry name" value="2,5-DIKETO-D-GLUCONIC ACID REDUCTASE"/>
    <property type="match status" value="1"/>
</dbReference>
<dbReference type="Gene3D" id="3.20.20.100">
    <property type="entry name" value="NADP-dependent oxidoreductase domain"/>
    <property type="match status" value="1"/>
</dbReference>
<proteinExistence type="predicted"/>
<dbReference type="InterPro" id="IPR036812">
    <property type="entry name" value="NAD(P)_OxRdtase_dom_sf"/>
</dbReference>
<protein>
    <recommendedName>
        <fullName evidence="6">NADP-dependent oxidoreductase domain-containing protein</fullName>
    </recommendedName>
</protein>
<dbReference type="Proteomes" id="UP000215335">
    <property type="component" value="Unassembled WGS sequence"/>
</dbReference>
<evidence type="ECO:0000256" key="3">
    <source>
        <dbReference type="PIRSR" id="PIRSR000097-2"/>
    </source>
</evidence>
<dbReference type="GO" id="GO:0016616">
    <property type="term" value="F:oxidoreductase activity, acting on the CH-OH group of donors, NAD or NADP as acceptor"/>
    <property type="evidence" value="ECO:0007669"/>
    <property type="project" value="UniProtKB-ARBA"/>
</dbReference>
<dbReference type="PANTHER" id="PTHR43827:SF14">
    <property type="entry name" value="NADP-DEPENDENT OXIDOREDUCTASE DOMAIN-CONTAINING PROTEIN"/>
    <property type="match status" value="1"/>
</dbReference>
<keyword evidence="8" id="KW-1185">Reference proteome</keyword>
<dbReference type="PROSITE" id="PS00063">
    <property type="entry name" value="ALDOKETO_REDUCTASE_3"/>
    <property type="match status" value="1"/>
</dbReference>
<feature type="active site" description="Proton donor" evidence="2">
    <location>
        <position position="69"/>
    </location>
</feature>
<dbReference type="Pfam" id="PF00248">
    <property type="entry name" value="Aldo_ket_red"/>
    <property type="match status" value="1"/>
</dbReference>
<dbReference type="PRINTS" id="PR00069">
    <property type="entry name" value="ALDKETRDTASE"/>
</dbReference>
<comment type="caution">
    <text evidence="7">The sequence shown here is derived from an EMBL/GenBank/DDBJ whole genome shotgun (WGS) entry which is preliminary data.</text>
</comment>
<organism evidence="7 8">
    <name type="scientific">Trichomalopsis sarcophagae</name>
    <dbReference type="NCBI Taxonomy" id="543379"/>
    <lineage>
        <taxon>Eukaryota</taxon>
        <taxon>Metazoa</taxon>
        <taxon>Ecdysozoa</taxon>
        <taxon>Arthropoda</taxon>
        <taxon>Hexapoda</taxon>
        <taxon>Insecta</taxon>
        <taxon>Pterygota</taxon>
        <taxon>Neoptera</taxon>
        <taxon>Endopterygota</taxon>
        <taxon>Hymenoptera</taxon>
        <taxon>Apocrita</taxon>
        <taxon>Proctotrupomorpha</taxon>
        <taxon>Chalcidoidea</taxon>
        <taxon>Pteromalidae</taxon>
        <taxon>Pteromalinae</taxon>
        <taxon>Trichomalopsis</taxon>
    </lineage>
</organism>
<sequence>MTLFIGSVCLLLITEVCQGSIIPTFELSNGNRIPAIGLGTFLLSGEQVDPAITAALENGYRYIDAAFLYNNEPEIGKALKKWLDNGGNREDLFLLSKLPISAMRPSDVTEALELTLKNLGVDYLDMYLIHVPAGIYRTADYQMLVYDNGTYAIDNSTDLLAVWKELEKQVKSGKVKSLGFSNVNKNQILRIWENSEIKPSNLQIEINPYMRQEELINLGHKLGMVVTAESPLGSPSFEYMRRKRDLAKLPPVIGHPIVQSIAKKHNKTPAQILLRYNLQRNVVVIPKSSHPERIKENLDVFDFMLTKIDMALLTTLDKRGRYRKYNFLTLKG</sequence>
<feature type="signal peptide" evidence="5">
    <location>
        <begin position="1"/>
        <end position="19"/>
    </location>
</feature>
<dbReference type="InterPro" id="IPR018170">
    <property type="entry name" value="Aldo/ket_reductase_CS"/>
</dbReference>
<evidence type="ECO:0000256" key="4">
    <source>
        <dbReference type="PIRSR" id="PIRSR000097-3"/>
    </source>
</evidence>
<evidence type="ECO:0000313" key="7">
    <source>
        <dbReference type="EMBL" id="OXU22295.1"/>
    </source>
</evidence>
<dbReference type="EMBL" id="NNAY01002019">
    <property type="protein sequence ID" value="OXU22295.1"/>
    <property type="molecule type" value="Genomic_DNA"/>
</dbReference>
<keyword evidence="5" id="KW-0732">Signal</keyword>
<reference evidence="7 8" key="1">
    <citation type="journal article" date="2017" name="Curr. Biol.">
        <title>The Evolution of Venom by Co-option of Single-Copy Genes.</title>
        <authorList>
            <person name="Martinson E.O."/>
            <person name="Mrinalini"/>
            <person name="Kelkar Y.D."/>
            <person name="Chang C.H."/>
            <person name="Werren J.H."/>
        </authorList>
    </citation>
    <scope>NUCLEOTIDE SEQUENCE [LARGE SCALE GENOMIC DNA]</scope>
    <source>
        <strain evidence="7 8">Alberta</strain>
        <tissue evidence="7">Whole body</tissue>
    </source>
</reference>
<gene>
    <name evidence="7" type="ORF">TSAR_007039</name>
</gene>
<feature type="domain" description="NADP-dependent oxidoreductase" evidence="6">
    <location>
        <begin position="36"/>
        <end position="316"/>
    </location>
</feature>
<dbReference type="SUPFAM" id="SSF51430">
    <property type="entry name" value="NAD(P)-linked oxidoreductase"/>
    <property type="match status" value="1"/>
</dbReference>
<evidence type="ECO:0000256" key="2">
    <source>
        <dbReference type="PIRSR" id="PIRSR000097-1"/>
    </source>
</evidence>
<dbReference type="AlphaFoldDB" id="A0A232EVE6"/>
<evidence type="ECO:0000313" key="8">
    <source>
        <dbReference type="Proteomes" id="UP000215335"/>
    </source>
</evidence>
<accession>A0A232EVE6</accession>
<feature type="chain" id="PRO_5012985980" description="NADP-dependent oxidoreductase domain-containing protein" evidence="5">
    <location>
        <begin position="20"/>
        <end position="332"/>
    </location>
</feature>
<dbReference type="InterPro" id="IPR020471">
    <property type="entry name" value="AKR"/>
</dbReference>
<dbReference type="InterPro" id="IPR023210">
    <property type="entry name" value="NADP_OxRdtase_dom"/>
</dbReference>
<keyword evidence="1" id="KW-0560">Oxidoreductase</keyword>
<dbReference type="STRING" id="543379.A0A232EVE6"/>
<dbReference type="CDD" id="cd19071">
    <property type="entry name" value="AKR_AKR1-5-like"/>
    <property type="match status" value="1"/>
</dbReference>
<feature type="site" description="Lowers pKa of active site Tyr" evidence="4">
    <location>
        <position position="97"/>
    </location>
</feature>
<evidence type="ECO:0000256" key="5">
    <source>
        <dbReference type="SAM" id="SignalP"/>
    </source>
</evidence>
<feature type="binding site" evidence="3">
    <location>
        <position position="130"/>
    </location>
    <ligand>
        <name>substrate</name>
    </ligand>
</feature>
<dbReference type="OrthoDB" id="7693672at2759"/>
<evidence type="ECO:0000259" key="6">
    <source>
        <dbReference type="Pfam" id="PF00248"/>
    </source>
</evidence>